<dbReference type="AlphaFoldDB" id="M4CMJ9"/>
<dbReference type="Proteomes" id="UP000011750">
    <property type="component" value="Chromosome A05"/>
</dbReference>
<dbReference type="InParanoid" id="M4CMJ9"/>
<feature type="region of interest" description="Disordered" evidence="1">
    <location>
        <begin position="1"/>
        <end position="121"/>
    </location>
</feature>
<dbReference type="Gramene" id="Bra005437.1">
    <property type="protein sequence ID" value="Bra005437.1-P"/>
    <property type="gene ID" value="Bra005437"/>
</dbReference>
<dbReference type="OMA" id="PCKESAG"/>
<evidence type="ECO:0000313" key="3">
    <source>
        <dbReference type="Proteomes" id="UP000011750"/>
    </source>
</evidence>
<organism evidence="2 3">
    <name type="scientific">Brassica campestris</name>
    <name type="common">Field mustard</name>
    <dbReference type="NCBI Taxonomy" id="3711"/>
    <lineage>
        <taxon>Eukaryota</taxon>
        <taxon>Viridiplantae</taxon>
        <taxon>Streptophyta</taxon>
        <taxon>Embryophyta</taxon>
        <taxon>Tracheophyta</taxon>
        <taxon>Spermatophyta</taxon>
        <taxon>Magnoliopsida</taxon>
        <taxon>eudicotyledons</taxon>
        <taxon>Gunneridae</taxon>
        <taxon>Pentapetalae</taxon>
        <taxon>rosids</taxon>
        <taxon>malvids</taxon>
        <taxon>Brassicales</taxon>
        <taxon>Brassicaceae</taxon>
        <taxon>Brassiceae</taxon>
        <taxon>Brassica</taxon>
    </lineage>
</organism>
<feature type="compositionally biased region" description="Basic residues" evidence="1">
    <location>
        <begin position="1"/>
        <end position="12"/>
    </location>
</feature>
<feature type="compositionally biased region" description="Basic and acidic residues" evidence="1">
    <location>
        <begin position="149"/>
        <end position="164"/>
    </location>
</feature>
<proteinExistence type="predicted"/>
<accession>M4CMJ9</accession>
<dbReference type="HOGENOM" id="CLU_1221215_0_0_1"/>
<reference evidence="2 3" key="2">
    <citation type="journal article" date="2018" name="Hortic Res">
        <title>Improved Brassica rapa reference genome by single-molecule sequencing and chromosome conformation capture technologies.</title>
        <authorList>
            <person name="Zhang L."/>
            <person name="Cai X."/>
            <person name="Wu J."/>
            <person name="Liu M."/>
            <person name="Grob S."/>
            <person name="Cheng F."/>
            <person name="Liang J."/>
            <person name="Cai C."/>
            <person name="Liu Z."/>
            <person name="Liu B."/>
            <person name="Wang F."/>
            <person name="Li S."/>
            <person name="Liu F."/>
            <person name="Li X."/>
            <person name="Cheng L."/>
            <person name="Yang W."/>
            <person name="Li M.H."/>
            <person name="Grossniklaus U."/>
            <person name="Zheng H."/>
            <person name="Wang X."/>
        </authorList>
    </citation>
    <scope>NUCLEOTIDE SEQUENCE [LARGE SCALE GENOMIC DNA]</scope>
    <source>
        <strain evidence="2 3">cv. Chiifu-401-42</strain>
    </source>
</reference>
<protein>
    <submittedName>
        <fullName evidence="2">Uncharacterized protein</fullName>
    </submittedName>
</protein>
<reference evidence="2" key="3">
    <citation type="submission" date="2023-03" db="UniProtKB">
        <authorList>
            <consortium name="EnsemblPlants"/>
        </authorList>
    </citation>
    <scope>IDENTIFICATION</scope>
    <source>
        <strain evidence="2">cv. Chiifu-401-42</strain>
    </source>
</reference>
<dbReference type="EnsemblPlants" id="Bra005437.1">
    <property type="protein sequence ID" value="Bra005437.1-P"/>
    <property type="gene ID" value="Bra005437"/>
</dbReference>
<reference evidence="2 3" key="1">
    <citation type="journal article" date="2011" name="Nat. Genet.">
        <title>The genome of the mesopolyploid crop species Brassica rapa.</title>
        <authorList>
            <consortium name="Brassica rapa Genome Sequencing Project Consortium"/>
            <person name="Wang X."/>
            <person name="Wang H."/>
            <person name="Wang J."/>
            <person name="Sun R."/>
            <person name="Wu J."/>
            <person name="Liu S."/>
            <person name="Bai Y."/>
            <person name="Mun J.H."/>
            <person name="Bancroft I."/>
            <person name="Cheng F."/>
            <person name="Huang S."/>
            <person name="Li X."/>
            <person name="Hua W."/>
            <person name="Wang J."/>
            <person name="Wang X."/>
            <person name="Freeling M."/>
            <person name="Pires J.C."/>
            <person name="Paterson A.H."/>
            <person name="Chalhoub B."/>
            <person name="Wang B."/>
            <person name="Hayward A."/>
            <person name="Sharpe A.G."/>
            <person name="Park B.S."/>
            <person name="Weisshaar B."/>
            <person name="Liu B."/>
            <person name="Li B."/>
            <person name="Liu B."/>
            <person name="Tong C."/>
            <person name="Song C."/>
            <person name="Duran C."/>
            <person name="Peng C."/>
            <person name="Geng C."/>
            <person name="Koh C."/>
            <person name="Lin C."/>
            <person name="Edwards D."/>
            <person name="Mu D."/>
            <person name="Shen D."/>
            <person name="Soumpourou E."/>
            <person name="Li F."/>
            <person name="Fraser F."/>
            <person name="Conant G."/>
            <person name="Lassalle G."/>
            <person name="King G.J."/>
            <person name="Bonnema G."/>
            <person name="Tang H."/>
            <person name="Wang H."/>
            <person name="Belcram H."/>
            <person name="Zhou H."/>
            <person name="Hirakawa H."/>
            <person name="Abe H."/>
            <person name="Guo H."/>
            <person name="Wang H."/>
            <person name="Jin H."/>
            <person name="Parkin I.A."/>
            <person name="Batley J."/>
            <person name="Kim J.S."/>
            <person name="Just J."/>
            <person name="Li J."/>
            <person name="Xu J."/>
            <person name="Deng J."/>
            <person name="Kim J.A."/>
            <person name="Li J."/>
            <person name="Yu J."/>
            <person name="Meng J."/>
            <person name="Wang J."/>
            <person name="Min J."/>
            <person name="Poulain J."/>
            <person name="Wang J."/>
            <person name="Hatakeyama K."/>
            <person name="Wu K."/>
            <person name="Wang L."/>
            <person name="Fang L."/>
            <person name="Trick M."/>
            <person name="Links M.G."/>
            <person name="Zhao M."/>
            <person name="Jin M."/>
            <person name="Ramchiary N."/>
            <person name="Drou N."/>
            <person name="Berkman P.J."/>
            <person name="Cai Q."/>
            <person name="Huang Q."/>
            <person name="Li R."/>
            <person name="Tabata S."/>
            <person name="Cheng S."/>
            <person name="Zhang S."/>
            <person name="Zhang S."/>
            <person name="Huang S."/>
            <person name="Sato S."/>
            <person name="Sun S."/>
            <person name="Kwon S.J."/>
            <person name="Choi S.R."/>
            <person name="Lee T.H."/>
            <person name="Fan W."/>
            <person name="Zhao X."/>
            <person name="Tan X."/>
            <person name="Xu X."/>
            <person name="Wang Y."/>
            <person name="Qiu Y."/>
            <person name="Yin Y."/>
            <person name="Li Y."/>
            <person name="Du Y."/>
            <person name="Liao Y."/>
            <person name="Lim Y."/>
            <person name="Narusaka Y."/>
            <person name="Wang Y."/>
            <person name="Wang Z."/>
            <person name="Li Z."/>
            <person name="Wang Z."/>
            <person name="Xiong Z."/>
            <person name="Zhang Z."/>
        </authorList>
    </citation>
    <scope>NUCLEOTIDE SEQUENCE [LARGE SCALE GENOMIC DNA]</scope>
    <source>
        <strain evidence="2 3">cv. Chiifu-401-42</strain>
    </source>
</reference>
<evidence type="ECO:0000256" key="1">
    <source>
        <dbReference type="SAM" id="MobiDB-lite"/>
    </source>
</evidence>
<keyword evidence="3" id="KW-1185">Reference proteome</keyword>
<name>M4CMJ9_BRACM</name>
<evidence type="ECO:0000313" key="2">
    <source>
        <dbReference type="EnsemblPlants" id="Bra005437.1-P"/>
    </source>
</evidence>
<sequence>MPSGAKKRKALKKKELEAFGASPSNKGVNGHGHDEHGSQDEGESDGNLSSPGSQGNGEFWTRGPSPSPLSGLGKDTVKHKTEDAGQEENGVEDKPPKPFSENVTHNTSKVPCKESAGTLETGPADDFVSKVVIPDKNKQVEISDSVQHNSDESEEKHKPEEAKEGSIPGSAAETSRDLKIVRECSEEKVSSSSSLVLSFSPPVFELMFSFLKSAGHIYIYAESFAFWSTSWSNLVAELLRFV</sequence>
<feature type="region of interest" description="Disordered" evidence="1">
    <location>
        <begin position="138"/>
        <end position="177"/>
    </location>
</feature>